<proteinExistence type="predicted"/>
<evidence type="ECO:0000313" key="3">
    <source>
        <dbReference type="Proteomes" id="UP000823604"/>
    </source>
</evidence>
<organism evidence="2 3">
    <name type="scientific">Candidatus Merdivivens pullicola</name>
    <dbReference type="NCBI Taxonomy" id="2840872"/>
    <lineage>
        <taxon>Bacteria</taxon>
        <taxon>Pseudomonadati</taxon>
        <taxon>Bacteroidota</taxon>
        <taxon>Bacteroidia</taxon>
        <taxon>Bacteroidales</taxon>
        <taxon>Muribaculaceae</taxon>
        <taxon>Muribaculaceae incertae sedis</taxon>
        <taxon>Candidatus Merdivivens</taxon>
    </lineage>
</organism>
<evidence type="ECO:0000313" key="2">
    <source>
        <dbReference type="EMBL" id="MBO8473222.1"/>
    </source>
</evidence>
<keyword evidence="1" id="KW-0732">Signal</keyword>
<sequence length="357" mass="40693">MVRKLLVLVACCLFCVSGIALGRDGGRKKVYFEYEADFELYFDNREYNQFSPYPSKTIFGASVAPRIGFSVNGKHRVMAGMELQKQFGGEFSDILDGISLYYNYAGDKHRFYAGVIPREKMSGEYSRAFFSDSLNFFNQVLQGILYNYDDVTRSGWSVKVEAGIDWMGQYSDSARERFMIFSAGEFSKGIFKIGYNGYMYHFACSEAVQGVMDNILIYPYLKADFGSMAGIQELSVRAGWLQAFQNDRNHGDGYMFPGGGEIVTVLRHWNVSLENTVYVGGDIMPFFDTRDDIGVQYGDSLYFGDRYYSASDGFYDRLELAYEPKITDFLSVKVALAAHFFQKYCGWQQMVTIKMSF</sequence>
<feature type="signal peptide" evidence="1">
    <location>
        <begin position="1"/>
        <end position="22"/>
    </location>
</feature>
<dbReference type="Proteomes" id="UP000823604">
    <property type="component" value="Unassembled WGS sequence"/>
</dbReference>
<gene>
    <name evidence="2" type="ORF">IAB81_06280</name>
</gene>
<dbReference type="AlphaFoldDB" id="A0A9D9NH27"/>
<protein>
    <recommendedName>
        <fullName evidence="4">Bacterial surface antigen (D15) domain-containing protein</fullName>
    </recommendedName>
</protein>
<name>A0A9D9NH27_9BACT</name>
<evidence type="ECO:0000256" key="1">
    <source>
        <dbReference type="SAM" id="SignalP"/>
    </source>
</evidence>
<dbReference type="EMBL" id="JADIMA010000060">
    <property type="protein sequence ID" value="MBO8473222.1"/>
    <property type="molecule type" value="Genomic_DNA"/>
</dbReference>
<comment type="caution">
    <text evidence="2">The sequence shown here is derived from an EMBL/GenBank/DDBJ whole genome shotgun (WGS) entry which is preliminary data.</text>
</comment>
<evidence type="ECO:0008006" key="4">
    <source>
        <dbReference type="Google" id="ProtNLM"/>
    </source>
</evidence>
<feature type="chain" id="PRO_5038964619" description="Bacterial surface antigen (D15) domain-containing protein" evidence="1">
    <location>
        <begin position="23"/>
        <end position="357"/>
    </location>
</feature>
<reference evidence="2" key="1">
    <citation type="submission" date="2020-10" db="EMBL/GenBank/DDBJ databases">
        <authorList>
            <person name="Gilroy R."/>
        </authorList>
    </citation>
    <scope>NUCLEOTIDE SEQUENCE</scope>
    <source>
        <strain evidence="2">B1-8020</strain>
    </source>
</reference>
<reference evidence="2" key="2">
    <citation type="journal article" date="2021" name="PeerJ">
        <title>Extensive microbial diversity within the chicken gut microbiome revealed by metagenomics and culture.</title>
        <authorList>
            <person name="Gilroy R."/>
            <person name="Ravi A."/>
            <person name="Getino M."/>
            <person name="Pursley I."/>
            <person name="Horton D.L."/>
            <person name="Alikhan N.F."/>
            <person name="Baker D."/>
            <person name="Gharbi K."/>
            <person name="Hall N."/>
            <person name="Watson M."/>
            <person name="Adriaenssens E.M."/>
            <person name="Foster-Nyarko E."/>
            <person name="Jarju S."/>
            <person name="Secka A."/>
            <person name="Antonio M."/>
            <person name="Oren A."/>
            <person name="Chaudhuri R.R."/>
            <person name="La Ragione R."/>
            <person name="Hildebrand F."/>
            <person name="Pallen M.J."/>
        </authorList>
    </citation>
    <scope>NUCLEOTIDE SEQUENCE</scope>
    <source>
        <strain evidence="2">B1-8020</strain>
    </source>
</reference>
<accession>A0A9D9NH27</accession>